<gene>
    <name evidence="8 11" type="primary">rnc</name>
    <name evidence="11" type="ORF">F4Y08_13710</name>
</gene>
<keyword evidence="8" id="KW-0479">Metal-binding</keyword>
<dbReference type="GO" id="GO:0046872">
    <property type="term" value="F:metal ion binding"/>
    <property type="evidence" value="ECO:0007669"/>
    <property type="project" value="UniProtKB-KW"/>
</dbReference>
<keyword evidence="4 8" id="KW-0540">Nuclease</keyword>
<comment type="subunit">
    <text evidence="8">Homodimer.</text>
</comment>
<dbReference type="SUPFAM" id="SSF54768">
    <property type="entry name" value="dsRNA-binding domain-like"/>
    <property type="match status" value="1"/>
</dbReference>
<comment type="subcellular location">
    <subcellularLocation>
        <location evidence="8">Cytoplasm</location>
    </subcellularLocation>
</comment>
<comment type="similarity">
    <text evidence="2">Belongs to the ribonuclease III family.</text>
</comment>
<dbReference type="GO" id="GO:0003725">
    <property type="term" value="F:double-stranded RNA binding"/>
    <property type="evidence" value="ECO:0007669"/>
    <property type="project" value="TreeGrafter"/>
</dbReference>
<dbReference type="Pfam" id="PF00035">
    <property type="entry name" value="dsrm"/>
    <property type="match status" value="1"/>
</dbReference>
<keyword evidence="7 8" id="KW-0694">RNA-binding</keyword>
<keyword evidence="6 8" id="KW-0378">Hydrolase</keyword>
<evidence type="ECO:0000256" key="4">
    <source>
        <dbReference type="ARBA" id="ARBA00022722"/>
    </source>
</evidence>
<keyword evidence="8" id="KW-0963">Cytoplasm</keyword>
<evidence type="ECO:0000259" key="9">
    <source>
        <dbReference type="PROSITE" id="PS50137"/>
    </source>
</evidence>
<dbReference type="PROSITE" id="PS00517">
    <property type="entry name" value="RNASE_3_1"/>
    <property type="match status" value="1"/>
</dbReference>
<keyword evidence="8" id="KW-0699">rRNA-binding</keyword>
<dbReference type="EMBL" id="VXPY01000094">
    <property type="protein sequence ID" value="MYD91370.1"/>
    <property type="molecule type" value="Genomic_DNA"/>
</dbReference>
<name>A0A6B1DU78_9CHLR</name>
<sequence length="356" mass="38579">MGGGSFICSDGAARLSIECNSKDGAATRNISLSTTSRSRSSRTEGGCHSPVLLMEPTEGVAVPVRLRSLWDRLLAQDDDGFSDALGAESGPARSGGQFVLGCSARLDGDDVFDNLRQRVSAFAEREGLVFREPAWLYNAFVHSSFVLDHGLDDPTLHFERLEYLGDAVLGKIVADHLFRALPSHLEGDLTRLRSELVRNATLTEWALELGLDRLVLTGPSVKNREILRSSRMLGSVFEALIGALYVDQGEQGVRRFLARWLNPAVNKAAKSDGQSQQNAKSALQEVMQRDLGATPRYEKRAATGPSHQPEFEVAVTLEGKTLATGKGPSIQKAGFRAAEVALADYLAAQTELDPID</sequence>
<evidence type="ECO:0000256" key="7">
    <source>
        <dbReference type="ARBA" id="ARBA00022884"/>
    </source>
</evidence>
<dbReference type="GO" id="GO:0005737">
    <property type="term" value="C:cytoplasm"/>
    <property type="evidence" value="ECO:0007669"/>
    <property type="project" value="UniProtKB-SubCell"/>
</dbReference>
<dbReference type="SMART" id="SM00535">
    <property type="entry name" value="RIBOc"/>
    <property type="match status" value="1"/>
</dbReference>
<dbReference type="EC" id="3.1.26.3" evidence="8"/>
<accession>A0A6B1DU78</accession>
<dbReference type="NCBIfam" id="TIGR02191">
    <property type="entry name" value="RNaseIII"/>
    <property type="match status" value="1"/>
</dbReference>
<protein>
    <recommendedName>
        <fullName evidence="8">Ribonuclease 3</fullName>
        <ecNumber evidence="8">3.1.26.3</ecNumber>
    </recommendedName>
    <alternativeName>
        <fullName evidence="8">Ribonuclease III</fullName>
        <shortName evidence="8">RNase III</shortName>
    </alternativeName>
</protein>
<comment type="catalytic activity">
    <reaction evidence="1 8">
        <text>Endonucleolytic cleavage to 5'-phosphomonoester.</text>
        <dbReference type="EC" id="3.1.26.3"/>
    </reaction>
</comment>
<dbReference type="CDD" id="cd00593">
    <property type="entry name" value="RIBOc"/>
    <property type="match status" value="1"/>
</dbReference>
<feature type="active site" evidence="8">
    <location>
        <position position="166"/>
    </location>
</feature>
<feature type="binding site" evidence="8">
    <location>
        <position position="162"/>
    </location>
    <ligand>
        <name>Mg(2+)</name>
        <dbReference type="ChEBI" id="CHEBI:18420"/>
    </ligand>
</feature>
<evidence type="ECO:0000313" key="11">
    <source>
        <dbReference type="EMBL" id="MYD91370.1"/>
    </source>
</evidence>
<reference evidence="11" key="1">
    <citation type="submission" date="2019-09" db="EMBL/GenBank/DDBJ databases">
        <title>Characterisation of the sponge microbiome using genome-centric metagenomics.</title>
        <authorList>
            <person name="Engelberts J.P."/>
            <person name="Robbins S.J."/>
            <person name="De Goeij J.M."/>
            <person name="Aranda M."/>
            <person name="Bell S.C."/>
            <person name="Webster N.S."/>
        </authorList>
    </citation>
    <scope>NUCLEOTIDE SEQUENCE</scope>
    <source>
        <strain evidence="11">SB0662_bin_9</strain>
    </source>
</reference>
<evidence type="ECO:0000256" key="5">
    <source>
        <dbReference type="ARBA" id="ARBA00022759"/>
    </source>
</evidence>
<dbReference type="PANTHER" id="PTHR11207">
    <property type="entry name" value="RIBONUCLEASE III"/>
    <property type="match status" value="1"/>
</dbReference>
<evidence type="ECO:0000256" key="8">
    <source>
        <dbReference type="HAMAP-Rule" id="MF_00104"/>
    </source>
</evidence>
<dbReference type="InterPro" id="IPR011907">
    <property type="entry name" value="RNase_III"/>
</dbReference>
<evidence type="ECO:0000259" key="10">
    <source>
        <dbReference type="PROSITE" id="PS50142"/>
    </source>
</evidence>
<dbReference type="GO" id="GO:0019843">
    <property type="term" value="F:rRNA binding"/>
    <property type="evidence" value="ECO:0007669"/>
    <property type="project" value="UniProtKB-KW"/>
</dbReference>
<keyword evidence="8" id="KW-0460">Magnesium</keyword>
<dbReference type="Gene3D" id="3.30.160.20">
    <property type="match status" value="1"/>
</dbReference>
<keyword evidence="5 8" id="KW-0255">Endonuclease</keyword>
<dbReference type="PANTHER" id="PTHR11207:SF0">
    <property type="entry name" value="RIBONUCLEASE 3"/>
    <property type="match status" value="1"/>
</dbReference>
<dbReference type="SUPFAM" id="SSF69065">
    <property type="entry name" value="RNase III domain-like"/>
    <property type="match status" value="1"/>
</dbReference>
<dbReference type="HAMAP" id="MF_00104">
    <property type="entry name" value="RNase_III"/>
    <property type="match status" value="1"/>
</dbReference>
<dbReference type="GO" id="GO:0006397">
    <property type="term" value="P:mRNA processing"/>
    <property type="evidence" value="ECO:0007669"/>
    <property type="project" value="UniProtKB-UniRule"/>
</dbReference>
<dbReference type="AlphaFoldDB" id="A0A6B1DU78"/>
<feature type="domain" description="RNase III" evidence="10">
    <location>
        <begin position="119"/>
        <end position="249"/>
    </location>
</feature>
<keyword evidence="8" id="KW-0698">rRNA processing</keyword>
<dbReference type="GO" id="GO:0010468">
    <property type="term" value="P:regulation of gene expression"/>
    <property type="evidence" value="ECO:0007669"/>
    <property type="project" value="TreeGrafter"/>
</dbReference>
<evidence type="ECO:0000256" key="2">
    <source>
        <dbReference type="ARBA" id="ARBA00010183"/>
    </source>
</evidence>
<comment type="function">
    <text evidence="8">Digests double-stranded RNA. Involved in the processing of primary rRNA transcript to yield the immediate precursors to the large and small rRNAs (23S and 16S). Processes some mRNAs, and tRNAs when they are encoded in the rRNA operon. Processes pre-crRNA and tracrRNA of type II CRISPR loci if present in the organism.</text>
</comment>
<feature type="binding site" evidence="8">
    <location>
        <position position="235"/>
    </location>
    <ligand>
        <name>Mg(2+)</name>
        <dbReference type="ChEBI" id="CHEBI:18420"/>
    </ligand>
</feature>
<feature type="domain" description="DRBM" evidence="9">
    <location>
        <begin position="278"/>
        <end position="347"/>
    </location>
</feature>
<dbReference type="Gene3D" id="1.10.1520.10">
    <property type="entry name" value="Ribonuclease III domain"/>
    <property type="match status" value="1"/>
</dbReference>
<organism evidence="11">
    <name type="scientific">Caldilineaceae bacterium SB0662_bin_9</name>
    <dbReference type="NCBI Taxonomy" id="2605258"/>
    <lineage>
        <taxon>Bacteria</taxon>
        <taxon>Bacillati</taxon>
        <taxon>Chloroflexota</taxon>
        <taxon>Caldilineae</taxon>
        <taxon>Caldilineales</taxon>
        <taxon>Caldilineaceae</taxon>
    </lineage>
</organism>
<dbReference type="PROSITE" id="PS50137">
    <property type="entry name" value="DS_RBD"/>
    <property type="match status" value="1"/>
</dbReference>
<dbReference type="InterPro" id="IPR036389">
    <property type="entry name" value="RNase_III_sf"/>
</dbReference>
<evidence type="ECO:0000256" key="1">
    <source>
        <dbReference type="ARBA" id="ARBA00000109"/>
    </source>
</evidence>
<dbReference type="CDD" id="cd10845">
    <property type="entry name" value="DSRM_RNAse_III_family"/>
    <property type="match status" value="1"/>
</dbReference>
<dbReference type="SMART" id="SM00358">
    <property type="entry name" value="DSRM"/>
    <property type="match status" value="1"/>
</dbReference>
<comment type="caution">
    <text evidence="11">The sequence shown here is derived from an EMBL/GenBank/DDBJ whole genome shotgun (WGS) entry which is preliminary data.</text>
</comment>
<evidence type="ECO:0000256" key="3">
    <source>
        <dbReference type="ARBA" id="ARBA00022664"/>
    </source>
</evidence>
<dbReference type="GO" id="GO:0006364">
    <property type="term" value="P:rRNA processing"/>
    <property type="evidence" value="ECO:0007669"/>
    <property type="project" value="UniProtKB-UniRule"/>
</dbReference>
<dbReference type="GO" id="GO:0004525">
    <property type="term" value="F:ribonuclease III activity"/>
    <property type="evidence" value="ECO:0007669"/>
    <property type="project" value="UniProtKB-UniRule"/>
</dbReference>
<proteinExistence type="inferred from homology"/>
<evidence type="ECO:0000256" key="6">
    <source>
        <dbReference type="ARBA" id="ARBA00022801"/>
    </source>
</evidence>
<keyword evidence="8" id="KW-0819">tRNA processing</keyword>
<dbReference type="InterPro" id="IPR014720">
    <property type="entry name" value="dsRBD_dom"/>
</dbReference>
<dbReference type="GO" id="GO:0008033">
    <property type="term" value="P:tRNA processing"/>
    <property type="evidence" value="ECO:0007669"/>
    <property type="project" value="UniProtKB-KW"/>
</dbReference>
<comment type="cofactor">
    <cofactor evidence="8">
        <name>Mg(2+)</name>
        <dbReference type="ChEBI" id="CHEBI:18420"/>
    </cofactor>
</comment>
<dbReference type="PROSITE" id="PS50142">
    <property type="entry name" value="RNASE_3_2"/>
    <property type="match status" value="1"/>
</dbReference>
<keyword evidence="3 8" id="KW-0507">mRNA processing</keyword>
<dbReference type="Pfam" id="PF14622">
    <property type="entry name" value="Ribonucleas_3_3"/>
    <property type="match status" value="1"/>
</dbReference>
<feature type="active site" evidence="8">
    <location>
        <position position="238"/>
    </location>
</feature>
<dbReference type="InterPro" id="IPR000999">
    <property type="entry name" value="RNase_III_dom"/>
</dbReference>
<feature type="binding site" evidence="8">
    <location>
        <position position="238"/>
    </location>
    <ligand>
        <name>Mg(2+)</name>
        <dbReference type="ChEBI" id="CHEBI:18420"/>
    </ligand>
</feature>